<dbReference type="EMBL" id="CASHTH010000495">
    <property type="protein sequence ID" value="CAI8002723.1"/>
    <property type="molecule type" value="Genomic_DNA"/>
</dbReference>
<comment type="similarity">
    <text evidence="1">Belongs to the ATP-dependent AMP-binding enzyme family.</text>
</comment>
<proteinExistence type="inferred from homology"/>
<feature type="domain" description="AMP-dependent synthetase/ligase" evidence="4">
    <location>
        <begin position="7"/>
        <end position="225"/>
    </location>
</feature>
<keyword evidence="3" id="KW-1133">Transmembrane helix</keyword>
<dbReference type="PANTHER" id="PTHR24096">
    <property type="entry name" value="LONG-CHAIN-FATTY-ACID--COA LIGASE"/>
    <property type="match status" value="1"/>
</dbReference>
<evidence type="ECO:0000256" key="3">
    <source>
        <dbReference type="SAM" id="Phobius"/>
    </source>
</evidence>
<keyword evidence="7" id="KW-1185">Reference proteome</keyword>
<evidence type="ECO:0000259" key="5">
    <source>
        <dbReference type="Pfam" id="PF13193"/>
    </source>
</evidence>
<evidence type="ECO:0000259" key="4">
    <source>
        <dbReference type="Pfam" id="PF00501"/>
    </source>
</evidence>
<accession>A0AA35W4V2</accession>
<sequence length="360" mass="39636">FNPVSVDAKRDIAVLPYSSGTSGLPKGVVLTHYNVGANILQLEHPELQYYFEEGTTLLGVLPFFHIYGMVVVLFSSLYAGSKVVSLPRFEPELFLNAISKYKTDIVNIVPPLIIFLAKHPMVDDYDLSCIRQITSGAAPLGGDLVEAARARLKCDVIRQAYGLTETSPVTHMVPASLSKEKPQSIGVPVKSTDVKVVDPETNETRSTGEEGEIWIRGPNVMKGYLNLPDATRNCITDDGWFRTGDIGHFDEDGWFYITDRLKELIKVKGLQVAPAELEALLVTHEKIADAAVIGVANERLGEAPRAYVVKKNSSLREREVEEYVAGRVAKHKHLVGGVEFVDAIPKSASGKILRRLLKQI</sequence>
<keyword evidence="3" id="KW-0812">Transmembrane</keyword>
<evidence type="ECO:0000313" key="7">
    <source>
        <dbReference type="Proteomes" id="UP001174909"/>
    </source>
</evidence>
<dbReference type="Gene3D" id="3.40.50.12780">
    <property type="entry name" value="N-terminal domain of ligase-like"/>
    <property type="match status" value="1"/>
</dbReference>
<feature type="non-terminal residue" evidence="6">
    <location>
        <position position="1"/>
    </location>
</feature>
<dbReference type="Proteomes" id="UP001174909">
    <property type="component" value="Unassembled WGS sequence"/>
</dbReference>
<dbReference type="InterPro" id="IPR042099">
    <property type="entry name" value="ANL_N_sf"/>
</dbReference>
<comment type="caution">
    <text evidence="6">The sequence shown here is derived from an EMBL/GenBank/DDBJ whole genome shotgun (WGS) entry which is preliminary data.</text>
</comment>
<dbReference type="PANTHER" id="PTHR24096:SF149">
    <property type="entry name" value="AMP-BINDING DOMAIN-CONTAINING PROTEIN-RELATED"/>
    <property type="match status" value="1"/>
</dbReference>
<protein>
    <submittedName>
        <fullName evidence="6">Probable 4-coumarate--CoA ligase 1</fullName>
    </submittedName>
</protein>
<dbReference type="Pfam" id="PF13193">
    <property type="entry name" value="AMP-binding_C"/>
    <property type="match status" value="1"/>
</dbReference>
<evidence type="ECO:0000256" key="2">
    <source>
        <dbReference type="ARBA" id="ARBA00022598"/>
    </source>
</evidence>
<name>A0AA35W4V2_GEOBA</name>
<dbReference type="FunFam" id="3.30.300.30:FF:000007">
    <property type="entry name" value="4-coumarate--CoA ligase 2"/>
    <property type="match status" value="1"/>
</dbReference>
<reference evidence="6" key="1">
    <citation type="submission" date="2023-03" db="EMBL/GenBank/DDBJ databases">
        <authorList>
            <person name="Steffen K."/>
            <person name="Cardenas P."/>
        </authorList>
    </citation>
    <scope>NUCLEOTIDE SEQUENCE</scope>
</reference>
<dbReference type="Pfam" id="PF00501">
    <property type="entry name" value="AMP-binding"/>
    <property type="match status" value="1"/>
</dbReference>
<dbReference type="Gene3D" id="3.30.300.30">
    <property type="match status" value="1"/>
</dbReference>
<dbReference type="InterPro" id="IPR025110">
    <property type="entry name" value="AMP-bd_C"/>
</dbReference>
<gene>
    <name evidence="6" type="ORF">GBAR_LOCUS3476</name>
</gene>
<dbReference type="GO" id="GO:0016405">
    <property type="term" value="F:CoA-ligase activity"/>
    <property type="evidence" value="ECO:0007669"/>
    <property type="project" value="TreeGrafter"/>
</dbReference>
<dbReference type="InterPro" id="IPR000873">
    <property type="entry name" value="AMP-dep_synth/lig_dom"/>
</dbReference>
<dbReference type="InterPro" id="IPR020845">
    <property type="entry name" value="AMP-binding_CS"/>
</dbReference>
<organism evidence="6 7">
    <name type="scientific">Geodia barretti</name>
    <name type="common">Barrett's horny sponge</name>
    <dbReference type="NCBI Taxonomy" id="519541"/>
    <lineage>
        <taxon>Eukaryota</taxon>
        <taxon>Metazoa</taxon>
        <taxon>Porifera</taxon>
        <taxon>Demospongiae</taxon>
        <taxon>Heteroscleromorpha</taxon>
        <taxon>Tetractinellida</taxon>
        <taxon>Astrophorina</taxon>
        <taxon>Geodiidae</taxon>
        <taxon>Geodia</taxon>
    </lineage>
</organism>
<keyword evidence="2 6" id="KW-0436">Ligase</keyword>
<keyword evidence="3" id="KW-0472">Membrane</keyword>
<dbReference type="PROSITE" id="PS00455">
    <property type="entry name" value="AMP_BINDING"/>
    <property type="match status" value="1"/>
</dbReference>
<feature type="transmembrane region" description="Helical" evidence="3">
    <location>
        <begin position="57"/>
        <end position="79"/>
    </location>
</feature>
<evidence type="ECO:0000256" key="1">
    <source>
        <dbReference type="ARBA" id="ARBA00006432"/>
    </source>
</evidence>
<evidence type="ECO:0000313" key="6">
    <source>
        <dbReference type="EMBL" id="CAI8002723.1"/>
    </source>
</evidence>
<dbReference type="InterPro" id="IPR045851">
    <property type="entry name" value="AMP-bd_C_sf"/>
</dbReference>
<dbReference type="AlphaFoldDB" id="A0AA35W4V2"/>
<feature type="domain" description="AMP-binding enzyme C-terminal" evidence="5">
    <location>
        <begin position="276"/>
        <end position="351"/>
    </location>
</feature>
<dbReference type="SUPFAM" id="SSF56801">
    <property type="entry name" value="Acetyl-CoA synthetase-like"/>
    <property type="match status" value="1"/>
</dbReference>